<proteinExistence type="predicted"/>
<dbReference type="PANTHER" id="PTHR12619:SF5">
    <property type="entry name" value="TRANSCRIPTION FACTOR RFX4"/>
    <property type="match status" value="1"/>
</dbReference>
<dbReference type="GO" id="GO:0000978">
    <property type="term" value="F:RNA polymerase II cis-regulatory region sequence-specific DNA binding"/>
    <property type="evidence" value="ECO:0007669"/>
    <property type="project" value="TreeGrafter"/>
</dbReference>
<dbReference type="EMBL" id="MRZV01000080">
    <property type="protein sequence ID" value="PIK59531.1"/>
    <property type="molecule type" value="Genomic_DNA"/>
</dbReference>
<accession>A0A2G8LH13</accession>
<dbReference type="AlphaFoldDB" id="A0A2G8LH13"/>
<dbReference type="STRING" id="307972.A0A2G8LH13"/>
<dbReference type="InterPro" id="IPR003150">
    <property type="entry name" value="DNA-bd_RFX"/>
</dbReference>
<dbReference type="PANTHER" id="PTHR12619">
    <property type="entry name" value="RFX TRANSCRIPTION FACTOR FAMILY"/>
    <property type="match status" value="1"/>
</dbReference>
<sequence>MRNCKDLDTEAGVGVSGTSPLEDACSLLFTQQKLTTTSDHCAFPSLEQASHTHEWLSSNYELSDGYSLPKSLIYNHYLGFCQQRDFTPVNTACFGKVIRHAFPQLTTRRLGSRGQSKYHYYGVKVRTASVDIFGTSDAKQIGGSLSSGTTERPSPLMRSVQNRKAFKQQQLAGVLQYPPQIGSALIWASSTLLPEFPDASDLKDTSQVSVGQVNYLITSYRSHCIQVLETVLRGGLSDVGFLIEHFWQHLNESFRSMLGHVCLTDTIAVCDTHLYHTVVAVLIPGAVQPLPSNLLRVIRNFACCYEEQVEKALRGLPQRIIDVKLSVAKQFVQMLHRKTTLAHLAQASRCILSTEGSVQQMRDDWEKRTEHDPVCAQVAWSSCDDWGMQKDFIINKLESYAKLLEDGHTVEDHIHWLEMLVKEKVDQIEKESEKIEALKSLILQWSYLSHLIVRDQTLRSAVSFGLANISRTLSWGLMFITGQGLGPYKDNRYN</sequence>
<comment type="caution">
    <text evidence="3">The sequence shown here is derived from an EMBL/GenBank/DDBJ whole genome shotgun (WGS) entry which is preliminary data.</text>
</comment>
<dbReference type="PROSITE" id="PS51526">
    <property type="entry name" value="RFX_DBD"/>
    <property type="match status" value="1"/>
</dbReference>
<dbReference type="Gene3D" id="1.10.10.10">
    <property type="entry name" value="Winged helix-like DNA-binding domain superfamily/Winged helix DNA-binding domain"/>
    <property type="match status" value="1"/>
</dbReference>
<evidence type="ECO:0000313" key="4">
    <source>
        <dbReference type="Proteomes" id="UP000230750"/>
    </source>
</evidence>
<dbReference type="InterPro" id="IPR036388">
    <property type="entry name" value="WH-like_DNA-bd_sf"/>
</dbReference>
<dbReference type="SUPFAM" id="SSF46785">
    <property type="entry name" value="Winged helix' DNA-binding domain"/>
    <property type="match status" value="1"/>
</dbReference>
<feature type="domain" description="RFX-type winged-helix" evidence="2">
    <location>
        <begin position="52"/>
        <end position="127"/>
    </location>
</feature>
<dbReference type="GO" id="GO:0000981">
    <property type="term" value="F:DNA-binding transcription factor activity, RNA polymerase II-specific"/>
    <property type="evidence" value="ECO:0007669"/>
    <property type="project" value="TreeGrafter"/>
</dbReference>
<organism evidence="3 4">
    <name type="scientific">Stichopus japonicus</name>
    <name type="common">Sea cucumber</name>
    <dbReference type="NCBI Taxonomy" id="307972"/>
    <lineage>
        <taxon>Eukaryota</taxon>
        <taxon>Metazoa</taxon>
        <taxon>Echinodermata</taxon>
        <taxon>Eleutherozoa</taxon>
        <taxon>Echinozoa</taxon>
        <taxon>Holothuroidea</taxon>
        <taxon>Aspidochirotacea</taxon>
        <taxon>Aspidochirotida</taxon>
        <taxon>Stichopodidae</taxon>
        <taxon>Apostichopus</taxon>
    </lineage>
</organism>
<evidence type="ECO:0000313" key="3">
    <source>
        <dbReference type="EMBL" id="PIK59531.1"/>
    </source>
</evidence>
<dbReference type="Pfam" id="PF02257">
    <property type="entry name" value="RFX_DNA_binding"/>
    <property type="match status" value="1"/>
</dbReference>
<gene>
    <name evidence="3" type="ORF">BSL78_03517</name>
</gene>
<protein>
    <recommendedName>
        <fullName evidence="2">RFX-type winged-helix domain-containing protein</fullName>
    </recommendedName>
</protein>
<dbReference type="InterPro" id="IPR057321">
    <property type="entry name" value="RFX1-4/6/8-like_BCD"/>
</dbReference>
<dbReference type="InterPro" id="IPR039779">
    <property type="entry name" value="RFX-like"/>
</dbReference>
<dbReference type="OrthoDB" id="10069862at2759"/>
<reference evidence="3 4" key="1">
    <citation type="journal article" date="2017" name="PLoS Biol.">
        <title>The sea cucumber genome provides insights into morphological evolution and visceral regeneration.</title>
        <authorList>
            <person name="Zhang X."/>
            <person name="Sun L."/>
            <person name="Yuan J."/>
            <person name="Sun Y."/>
            <person name="Gao Y."/>
            <person name="Zhang L."/>
            <person name="Li S."/>
            <person name="Dai H."/>
            <person name="Hamel J.F."/>
            <person name="Liu C."/>
            <person name="Yu Y."/>
            <person name="Liu S."/>
            <person name="Lin W."/>
            <person name="Guo K."/>
            <person name="Jin S."/>
            <person name="Xu P."/>
            <person name="Storey K.B."/>
            <person name="Huan P."/>
            <person name="Zhang T."/>
            <person name="Zhou Y."/>
            <person name="Zhang J."/>
            <person name="Lin C."/>
            <person name="Li X."/>
            <person name="Xing L."/>
            <person name="Huo D."/>
            <person name="Sun M."/>
            <person name="Wang L."/>
            <person name="Mercier A."/>
            <person name="Li F."/>
            <person name="Yang H."/>
            <person name="Xiang J."/>
        </authorList>
    </citation>
    <scope>NUCLEOTIDE SEQUENCE [LARGE SCALE GENOMIC DNA]</scope>
    <source>
        <strain evidence="3">Shaxun</strain>
        <tissue evidence="3">Muscle</tissue>
    </source>
</reference>
<evidence type="ECO:0000259" key="2">
    <source>
        <dbReference type="PROSITE" id="PS51526"/>
    </source>
</evidence>
<name>A0A2G8LH13_STIJA</name>
<keyword evidence="1" id="KW-0238">DNA-binding</keyword>
<dbReference type="FunFam" id="1.10.10.10:FF:000422">
    <property type="entry name" value="DNA-binding protein RFX7"/>
    <property type="match status" value="1"/>
</dbReference>
<dbReference type="Pfam" id="PF25340">
    <property type="entry name" value="BCD_RFX"/>
    <property type="match status" value="1"/>
</dbReference>
<keyword evidence="4" id="KW-1185">Reference proteome</keyword>
<evidence type="ECO:0000256" key="1">
    <source>
        <dbReference type="ARBA" id="ARBA00023125"/>
    </source>
</evidence>
<dbReference type="InterPro" id="IPR036390">
    <property type="entry name" value="WH_DNA-bd_sf"/>
</dbReference>
<dbReference type="Proteomes" id="UP000230750">
    <property type="component" value="Unassembled WGS sequence"/>
</dbReference>